<protein>
    <recommendedName>
        <fullName evidence="3">DUF469 domain-containing protein</fullName>
    </recommendedName>
</protein>
<organism evidence="1 2">
    <name type="scientific">Colwellia chukchiensis</name>
    <dbReference type="NCBI Taxonomy" id="641665"/>
    <lineage>
        <taxon>Bacteria</taxon>
        <taxon>Pseudomonadati</taxon>
        <taxon>Pseudomonadota</taxon>
        <taxon>Gammaproteobacteria</taxon>
        <taxon>Alteromonadales</taxon>
        <taxon>Colwelliaceae</taxon>
        <taxon>Colwellia</taxon>
    </lineage>
</organism>
<sequence>MKIEAKNRSKRLRKKLRVDEYQELGFDIAWQLDENLAGDAIDDFLNNFFEQVIEPNGLGFGGEGDTLWHGLVCTQKIGKCTEEDRKLVEKWLTDNGAKAVDVGPLYDVWWAE</sequence>
<dbReference type="PANTHER" id="PTHR38778">
    <property type="entry name" value="CYTOPLASMIC PROTEIN-RELATED"/>
    <property type="match status" value="1"/>
</dbReference>
<dbReference type="GO" id="GO:0005829">
    <property type="term" value="C:cytosol"/>
    <property type="evidence" value="ECO:0007669"/>
    <property type="project" value="TreeGrafter"/>
</dbReference>
<accession>A0A1H7J9A3</accession>
<proteinExistence type="predicted"/>
<evidence type="ECO:0008006" key="3">
    <source>
        <dbReference type="Google" id="ProtNLM"/>
    </source>
</evidence>
<name>A0A1H7J9A3_9GAMM</name>
<evidence type="ECO:0000313" key="2">
    <source>
        <dbReference type="Proteomes" id="UP000199297"/>
    </source>
</evidence>
<dbReference type="InterPro" id="IPR007416">
    <property type="entry name" value="YggL_50S_bp"/>
</dbReference>
<gene>
    <name evidence="1" type="ORF">SAMN05216262_102173</name>
</gene>
<dbReference type="Proteomes" id="UP000199297">
    <property type="component" value="Unassembled WGS sequence"/>
</dbReference>
<dbReference type="Pfam" id="PF04320">
    <property type="entry name" value="YggL_50S_bp"/>
    <property type="match status" value="1"/>
</dbReference>
<dbReference type="NCBIfam" id="NF008685">
    <property type="entry name" value="PRK11702.1"/>
    <property type="match status" value="1"/>
</dbReference>
<dbReference type="STRING" id="641665.GCA_002104455_01760"/>
<dbReference type="OrthoDB" id="9114861at2"/>
<dbReference type="EMBL" id="FOBI01000002">
    <property type="protein sequence ID" value="SEK71166.1"/>
    <property type="molecule type" value="Genomic_DNA"/>
</dbReference>
<keyword evidence="2" id="KW-1185">Reference proteome</keyword>
<dbReference type="AlphaFoldDB" id="A0A1H7J9A3"/>
<evidence type="ECO:0000313" key="1">
    <source>
        <dbReference type="EMBL" id="SEK71166.1"/>
    </source>
</evidence>
<reference evidence="2" key="1">
    <citation type="submission" date="2016-10" db="EMBL/GenBank/DDBJ databases">
        <authorList>
            <person name="Varghese N."/>
            <person name="Submissions S."/>
        </authorList>
    </citation>
    <scope>NUCLEOTIDE SEQUENCE [LARGE SCALE GENOMIC DNA]</scope>
    <source>
        <strain evidence="2">CGMCC 1.9127</strain>
    </source>
</reference>
<dbReference type="PANTHER" id="PTHR38778:SF1">
    <property type="entry name" value="CYTOPLASMIC PROTEIN"/>
    <property type="match status" value="1"/>
</dbReference>